<dbReference type="PANTHER" id="PTHR10745">
    <property type="entry name" value="GLYCYL-TRNA SYNTHETASE/DNA POLYMERASE SUBUNIT GAMMA-2"/>
    <property type="match status" value="1"/>
</dbReference>
<dbReference type="FunCoup" id="A0A6J1WBD1">
    <property type="interactions" value="75"/>
</dbReference>
<evidence type="ECO:0000313" key="1">
    <source>
        <dbReference type="Proteomes" id="UP001652740"/>
    </source>
</evidence>
<dbReference type="GeneID" id="113511250"/>
<dbReference type="InterPro" id="IPR036621">
    <property type="entry name" value="Anticodon-bd_dom_sf"/>
</dbReference>
<dbReference type="SUPFAM" id="SSF52954">
    <property type="entry name" value="Class II aaRS ABD-related"/>
    <property type="match status" value="1"/>
</dbReference>
<evidence type="ECO:0000313" key="2">
    <source>
        <dbReference type="RefSeq" id="XP_026750672.2"/>
    </source>
</evidence>
<dbReference type="KEGG" id="gmw:113511250"/>
<proteinExistence type="predicted"/>
<dbReference type="InterPro" id="IPR045864">
    <property type="entry name" value="aa-tRNA-synth_II/BPL/LPL"/>
</dbReference>
<protein>
    <submittedName>
        <fullName evidence="2">DNA polymerase subunit gamma-2, mitochondrial isoform X1</fullName>
    </submittedName>
</protein>
<dbReference type="Gene3D" id="3.30.930.10">
    <property type="entry name" value="Bira Bifunctional Protein, Domain 2"/>
    <property type="match status" value="1"/>
</dbReference>
<dbReference type="GO" id="GO:0006264">
    <property type="term" value="P:mitochondrial DNA replication"/>
    <property type="evidence" value="ECO:0007669"/>
    <property type="project" value="TreeGrafter"/>
</dbReference>
<dbReference type="InterPro" id="IPR027031">
    <property type="entry name" value="Gly-tRNA_synthase/POLG2"/>
</dbReference>
<dbReference type="GO" id="GO:0005739">
    <property type="term" value="C:mitochondrion"/>
    <property type="evidence" value="ECO:0007669"/>
    <property type="project" value="TreeGrafter"/>
</dbReference>
<name>A0A6J1WBD1_GALME</name>
<accession>A0A6J1WBD1</accession>
<dbReference type="RefSeq" id="XP_026750672.2">
    <property type="nucleotide sequence ID" value="XM_026894871.2"/>
</dbReference>
<gene>
    <name evidence="2" type="primary">LOC113511250</name>
</gene>
<reference evidence="2" key="1">
    <citation type="submission" date="2025-08" db="UniProtKB">
        <authorList>
            <consortium name="RefSeq"/>
        </authorList>
    </citation>
    <scope>IDENTIFICATION</scope>
    <source>
        <tissue evidence="2">Whole larvae</tissue>
    </source>
</reference>
<organism evidence="1 2">
    <name type="scientific">Galleria mellonella</name>
    <name type="common">Greater wax moth</name>
    <dbReference type="NCBI Taxonomy" id="7137"/>
    <lineage>
        <taxon>Eukaryota</taxon>
        <taxon>Metazoa</taxon>
        <taxon>Ecdysozoa</taxon>
        <taxon>Arthropoda</taxon>
        <taxon>Hexapoda</taxon>
        <taxon>Insecta</taxon>
        <taxon>Pterygota</taxon>
        <taxon>Neoptera</taxon>
        <taxon>Endopterygota</taxon>
        <taxon>Lepidoptera</taxon>
        <taxon>Glossata</taxon>
        <taxon>Ditrysia</taxon>
        <taxon>Pyraloidea</taxon>
        <taxon>Pyralidae</taxon>
        <taxon>Galleriinae</taxon>
        <taxon>Galleria</taxon>
    </lineage>
</organism>
<dbReference type="AlphaFoldDB" id="A0A6J1WBD1"/>
<dbReference type="Proteomes" id="UP001652740">
    <property type="component" value="Unplaced"/>
</dbReference>
<sequence length="322" mass="37531">MKTKIQRILYMDMFFKVTQSTEHYVNYIYKKPSTILMTNIRINWLKYINTKTHKHLPVFINERTARKRNHQTIPFGILCHDHIRYNESTIVEHNLSDFAPNTQSKFNFKLIVPQEDVMQYFTQWQRYRKFWWSSITTTPGLFSINDMKFGENAADVNVIAQFPWGHQIVETINIYPNTNIPNSSCLSCTMSLENALFVLLMDGLIGQNKTNYLRLHKNLAPYKISFALNCKDTKDKQTLEELSKLLSLKLQMNKVSTWVPDFSLSPESQIEKNLEMGVPYTAILNDSTLKNGIFQLMNSSTMLPEQVHVADFDSYASLLCNK</sequence>
<dbReference type="Gene3D" id="3.40.50.800">
    <property type="entry name" value="Anticodon-binding domain"/>
    <property type="match status" value="1"/>
</dbReference>
<dbReference type="PANTHER" id="PTHR10745:SF8">
    <property type="entry name" value="DNA POLYMERASE SUBUNIT GAMMA-2, MITOCHONDRIAL"/>
    <property type="match status" value="1"/>
</dbReference>
<dbReference type="InParanoid" id="A0A6J1WBD1"/>
<keyword evidence="1" id="KW-1185">Reference proteome</keyword>